<organism evidence="2 3">
    <name type="scientific">Methylomonas koyamae</name>
    <dbReference type="NCBI Taxonomy" id="702114"/>
    <lineage>
        <taxon>Bacteria</taxon>
        <taxon>Pseudomonadati</taxon>
        <taxon>Pseudomonadota</taxon>
        <taxon>Gammaproteobacteria</taxon>
        <taxon>Methylococcales</taxon>
        <taxon>Methylococcaceae</taxon>
        <taxon>Methylomonas</taxon>
    </lineage>
</organism>
<reference evidence="2 3" key="1">
    <citation type="submission" date="2016-03" db="EMBL/GenBank/DDBJ databases">
        <authorList>
            <person name="Ploux O."/>
        </authorList>
    </citation>
    <scope>NUCLEOTIDE SEQUENCE [LARGE SCALE GENOMIC DNA]</scope>
    <source>
        <strain evidence="2 3">R-45378</strain>
    </source>
</reference>
<evidence type="ECO:0000313" key="2">
    <source>
        <dbReference type="EMBL" id="OAI09768.1"/>
    </source>
</evidence>
<dbReference type="Gene3D" id="3.40.630.30">
    <property type="match status" value="1"/>
</dbReference>
<evidence type="ECO:0000259" key="1">
    <source>
        <dbReference type="PROSITE" id="PS51186"/>
    </source>
</evidence>
<comment type="caution">
    <text evidence="2">The sequence shown here is derived from an EMBL/GenBank/DDBJ whole genome shotgun (WGS) entry which is preliminary data.</text>
</comment>
<dbReference type="AlphaFoldDB" id="A0A177MVM3"/>
<evidence type="ECO:0000313" key="3">
    <source>
        <dbReference type="Proteomes" id="UP000077857"/>
    </source>
</evidence>
<dbReference type="PROSITE" id="PS51186">
    <property type="entry name" value="GNAT"/>
    <property type="match status" value="1"/>
</dbReference>
<accession>A0A177MVM3</accession>
<dbReference type="InterPro" id="IPR000182">
    <property type="entry name" value="GNAT_dom"/>
</dbReference>
<dbReference type="RefSeq" id="WP_064042789.1">
    <property type="nucleotide sequence ID" value="NZ_LUUJ01000145.1"/>
</dbReference>
<sequence>MSEPAEYIEDLLLSDGKPTDAEWLFVLYRQSMQPYVEASWGWDEDFQQRGFIQNLKPTDWRVIWLDEHRIGGFVLNECSDHLRLAMIMLKPEYRRKGLGRKILTYIQRIARQKALPVRLNVIKVNPVLPFYTKLGFRQYAEDEAFFRLQWDA</sequence>
<dbReference type="EMBL" id="LUUJ01000145">
    <property type="protein sequence ID" value="OAI09768.1"/>
    <property type="molecule type" value="Genomic_DNA"/>
</dbReference>
<feature type="domain" description="N-acetyltransferase" evidence="1">
    <location>
        <begin position="11"/>
        <end position="152"/>
    </location>
</feature>
<name>A0A177MVM3_9GAMM</name>
<dbReference type="Pfam" id="PF13508">
    <property type="entry name" value="Acetyltransf_7"/>
    <property type="match status" value="1"/>
</dbReference>
<protein>
    <recommendedName>
        <fullName evidence="1">N-acetyltransferase domain-containing protein</fullName>
    </recommendedName>
</protein>
<dbReference type="CDD" id="cd04301">
    <property type="entry name" value="NAT_SF"/>
    <property type="match status" value="1"/>
</dbReference>
<proteinExistence type="predicted"/>
<dbReference type="Proteomes" id="UP000077857">
    <property type="component" value="Unassembled WGS sequence"/>
</dbReference>
<dbReference type="GO" id="GO:0016747">
    <property type="term" value="F:acyltransferase activity, transferring groups other than amino-acyl groups"/>
    <property type="evidence" value="ECO:0007669"/>
    <property type="project" value="InterPro"/>
</dbReference>
<dbReference type="InterPro" id="IPR016181">
    <property type="entry name" value="Acyl_CoA_acyltransferase"/>
</dbReference>
<dbReference type="SUPFAM" id="SSF55729">
    <property type="entry name" value="Acyl-CoA N-acyltransferases (Nat)"/>
    <property type="match status" value="1"/>
</dbReference>
<gene>
    <name evidence="2" type="ORF">A1507_04355</name>
</gene>